<name>A0ABW2Q9G3_9MICO</name>
<comment type="caution">
    <text evidence="3">The sequence shown here is derived from an EMBL/GenBank/DDBJ whole genome shotgun (WGS) entry which is preliminary data.</text>
</comment>
<protein>
    <submittedName>
        <fullName evidence="3">Carboxylate--amine ligase</fullName>
    </submittedName>
</protein>
<dbReference type="SUPFAM" id="SSF56059">
    <property type="entry name" value="Glutathione synthetase ATP-binding domain-like"/>
    <property type="match status" value="1"/>
</dbReference>
<proteinExistence type="predicted"/>
<dbReference type="InterPro" id="IPR005479">
    <property type="entry name" value="CPAse_ATP-bd"/>
</dbReference>
<evidence type="ECO:0000256" key="1">
    <source>
        <dbReference type="PROSITE-ProRule" id="PRU00409"/>
    </source>
</evidence>
<feature type="domain" description="ATP-grasp" evidence="2">
    <location>
        <begin position="131"/>
        <end position="329"/>
    </location>
</feature>
<dbReference type="InterPro" id="IPR011761">
    <property type="entry name" value="ATP-grasp"/>
</dbReference>
<dbReference type="EMBL" id="JBHTCQ010000002">
    <property type="protein sequence ID" value="MFC7406121.1"/>
    <property type="molecule type" value="Genomic_DNA"/>
</dbReference>
<evidence type="ECO:0000259" key="2">
    <source>
        <dbReference type="PROSITE" id="PS50975"/>
    </source>
</evidence>
<keyword evidence="4" id="KW-1185">Reference proteome</keyword>
<dbReference type="Pfam" id="PF02786">
    <property type="entry name" value="CPSase_L_D2"/>
    <property type="match status" value="1"/>
</dbReference>
<dbReference type="PROSITE" id="PS00867">
    <property type="entry name" value="CPSASE_2"/>
    <property type="match status" value="1"/>
</dbReference>
<dbReference type="Gene3D" id="3.30.1490.20">
    <property type="entry name" value="ATP-grasp fold, A domain"/>
    <property type="match status" value="1"/>
</dbReference>
<sequence length="416" mass="44862">MPSPADRVDVRPVILGGDIGAYATARTFHQTYGVRAVVLAGVRTWQVARSVAVDHRIVPGLGQDPGVVVDSVRAVVAERPDAVHLLLGSADWYVEELVSRRMQLEGLPGRVVVPYAHDAAMARVADKGSFTALCRELDVPVPRTAVIRAADGPDAAGELRFPVVVKAASTTAYHAVTFPGQRKVDRAADPPELARILQRVAGAGFAGDLLVQEEIPGGDHEMAAVNLFFDADGTWRFAQYGRVLLEEHTPGALGNSVAQVTGSHPEAVDQARRVLEHVGWRGFANVDLKRDPRDGIHRFLEVNPRVGRSGYAVTAAGYDVARMYVDGFVSPDGGPGGPGVVGTNEHLFHVVPLPLVRRYATAQDAGLVRRLAREGRATNPLLYRAERDPRRWAAIAAAQVNQVRKFARFHPGPQAS</sequence>
<dbReference type="PROSITE" id="PS50975">
    <property type="entry name" value="ATP_GRASP"/>
    <property type="match status" value="1"/>
</dbReference>
<dbReference type="Proteomes" id="UP001596455">
    <property type="component" value="Unassembled WGS sequence"/>
</dbReference>
<gene>
    <name evidence="3" type="ORF">ACFQQL_13445</name>
</gene>
<dbReference type="RefSeq" id="WP_382395181.1">
    <property type="nucleotide sequence ID" value="NZ_JBHTCQ010000002.1"/>
</dbReference>
<reference evidence="4" key="1">
    <citation type="journal article" date="2019" name="Int. J. Syst. Evol. Microbiol.">
        <title>The Global Catalogue of Microorganisms (GCM) 10K type strain sequencing project: providing services to taxonomists for standard genome sequencing and annotation.</title>
        <authorList>
            <consortium name="The Broad Institute Genomics Platform"/>
            <consortium name="The Broad Institute Genome Sequencing Center for Infectious Disease"/>
            <person name="Wu L."/>
            <person name="Ma J."/>
        </authorList>
    </citation>
    <scope>NUCLEOTIDE SEQUENCE [LARGE SCALE GENOMIC DNA]</scope>
    <source>
        <strain evidence="4">JCM 1490</strain>
    </source>
</reference>
<dbReference type="InterPro" id="IPR013815">
    <property type="entry name" value="ATP_grasp_subdomain_1"/>
</dbReference>
<organism evidence="3 4">
    <name type="scientific">Georgenia alba</name>
    <dbReference type="NCBI Taxonomy" id="2233858"/>
    <lineage>
        <taxon>Bacteria</taxon>
        <taxon>Bacillati</taxon>
        <taxon>Actinomycetota</taxon>
        <taxon>Actinomycetes</taxon>
        <taxon>Micrococcales</taxon>
        <taxon>Bogoriellaceae</taxon>
        <taxon>Georgenia</taxon>
    </lineage>
</organism>
<evidence type="ECO:0000313" key="3">
    <source>
        <dbReference type="EMBL" id="MFC7406121.1"/>
    </source>
</evidence>
<evidence type="ECO:0000313" key="4">
    <source>
        <dbReference type="Proteomes" id="UP001596455"/>
    </source>
</evidence>
<keyword evidence="1" id="KW-0067">ATP-binding</keyword>
<dbReference type="Gene3D" id="3.30.470.20">
    <property type="entry name" value="ATP-grasp fold, B domain"/>
    <property type="match status" value="1"/>
</dbReference>
<accession>A0ABW2Q9G3</accession>
<keyword evidence="1" id="KW-0547">Nucleotide-binding</keyword>
<keyword evidence="3" id="KW-0436">Ligase</keyword>
<dbReference type="GO" id="GO:0016874">
    <property type="term" value="F:ligase activity"/>
    <property type="evidence" value="ECO:0007669"/>
    <property type="project" value="UniProtKB-KW"/>
</dbReference>